<dbReference type="AlphaFoldDB" id="A0A3N0XD31"/>
<evidence type="ECO:0000256" key="1">
    <source>
        <dbReference type="SAM" id="MobiDB-lite"/>
    </source>
</evidence>
<dbReference type="Proteomes" id="UP000281406">
    <property type="component" value="Unassembled WGS sequence"/>
</dbReference>
<feature type="region of interest" description="Disordered" evidence="1">
    <location>
        <begin position="118"/>
        <end position="159"/>
    </location>
</feature>
<keyword evidence="3" id="KW-1185">Reference proteome</keyword>
<comment type="caution">
    <text evidence="2">The sequence shown here is derived from an EMBL/GenBank/DDBJ whole genome shotgun (WGS) entry which is preliminary data.</text>
</comment>
<evidence type="ECO:0000313" key="3">
    <source>
        <dbReference type="Proteomes" id="UP000281406"/>
    </source>
</evidence>
<sequence length="186" mass="20373">MHKERAADHTHDIAGFAVSLLFHGIKGLPSELGATGHADEAFHVEDLVHGDNFLSIPAELYLQQGSAEEQHRAGGGNKVEPSACRSSPGDLWGWVESQAKVITSDGLKQERLWITGPSEPNKCVRETSTEKERRESESESGKYSQGMSAGHPQSLSGGNRSEILFTLSGEGMTWTHRMYKEILKCL</sequence>
<feature type="region of interest" description="Disordered" evidence="1">
    <location>
        <begin position="65"/>
        <end position="84"/>
    </location>
</feature>
<gene>
    <name evidence="2" type="ORF">DPX16_12826</name>
</gene>
<feature type="compositionally biased region" description="Basic and acidic residues" evidence="1">
    <location>
        <begin position="122"/>
        <end position="140"/>
    </location>
</feature>
<dbReference type="EMBL" id="RJVU01079805">
    <property type="protein sequence ID" value="ROI15274.1"/>
    <property type="molecule type" value="Genomic_DNA"/>
</dbReference>
<organism evidence="2 3">
    <name type="scientific">Anabarilius grahami</name>
    <name type="common">Kanglang fish</name>
    <name type="synonym">Barilius grahami</name>
    <dbReference type="NCBI Taxonomy" id="495550"/>
    <lineage>
        <taxon>Eukaryota</taxon>
        <taxon>Metazoa</taxon>
        <taxon>Chordata</taxon>
        <taxon>Craniata</taxon>
        <taxon>Vertebrata</taxon>
        <taxon>Euteleostomi</taxon>
        <taxon>Actinopterygii</taxon>
        <taxon>Neopterygii</taxon>
        <taxon>Teleostei</taxon>
        <taxon>Ostariophysi</taxon>
        <taxon>Cypriniformes</taxon>
        <taxon>Xenocyprididae</taxon>
        <taxon>Xenocypridinae</taxon>
        <taxon>Xenocypridinae incertae sedis</taxon>
        <taxon>Anabarilius</taxon>
    </lineage>
</organism>
<proteinExistence type="predicted"/>
<reference evidence="2 3" key="1">
    <citation type="submission" date="2018-10" db="EMBL/GenBank/DDBJ databases">
        <title>Genome assembly for a Yunnan-Guizhou Plateau 3E fish, Anabarilius grahami (Regan), and its evolutionary and genetic applications.</title>
        <authorList>
            <person name="Jiang W."/>
        </authorList>
    </citation>
    <scope>NUCLEOTIDE SEQUENCE [LARGE SCALE GENOMIC DNA]</scope>
    <source>
        <strain evidence="2">AG-KIZ</strain>
        <tissue evidence="2">Muscle</tissue>
    </source>
</reference>
<name>A0A3N0XD31_ANAGA</name>
<evidence type="ECO:0000313" key="2">
    <source>
        <dbReference type="EMBL" id="ROI15274.1"/>
    </source>
</evidence>
<protein>
    <submittedName>
        <fullName evidence="2">Uncharacterized protein</fullName>
    </submittedName>
</protein>
<accession>A0A3N0XD31</accession>
<feature type="compositionally biased region" description="Polar residues" evidence="1">
    <location>
        <begin position="141"/>
        <end position="159"/>
    </location>
</feature>